<dbReference type="STRING" id="1280947.HY30_10510"/>
<dbReference type="RefSeq" id="WP_034744284.1">
    <property type="nucleotide sequence ID" value="NZ_AWFG01000085.1"/>
</dbReference>
<dbReference type="AlphaFoldDB" id="A0A062U857"/>
<evidence type="ECO:0000313" key="2">
    <source>
        <dbReference type="EMBL" id="KCZ53923.1"/>
    </source>
</evidence>
<dbReference type="InterPro" id="IPR034660">
    <property type="entry name" value="DinB/YfiT-like"/>
</dbReference>
<organism evidence="2 3">
    <name type="scientific">Hyphomonas chukchiensis</name>
    <dbReference type="NCBI Taxonomy" id="1280947"/>
    <lineage>
        <taxon>Bacteria</taxon>
        <taxon>Pseudomonadati</taxon>
        <taxon>Pseudomonadota</taxon>
        <taxon>Alphaproteobacteria</taxon>
        <taxon>Hyphomonadales</taxon>
        <taxon>Hyphomonadaceae</taxon>
        <taxon>Hyphomonas</taxon>
    </lineage>
</organism>
<dbReference type="EMBL" id="AWFG01000085">
    <property type="protein sequence ID" value="KCZ53923.1"/>
    <property type="molecule type" value="Genomic_DNA"/>
</dbReference>
<dbReference type="Proteomes" id="UP000027190">
    <property type="component" value="Unassembled WGS sequence"/>
</dbReference>
<protein>
    <recommendedName>
        <fullName evidence="1">Mycothiol-dependent maleylpyruvate isomerase metal-binding domain-containing protein</fullName>
    </recommendedName>
</protein>
<dbReference type="SUPFAM" id="SSF109854">
    <property type="entry name" value="DinB/YfiT-like putative metalloenzymes"/>
    <property type="match status" value="1"/>
</dbReference>
<comment type="caution">
    <text evidence="2">The sequence shown here is derived from an EMBL/GenBank/DDBJ whole genome shotgun (WGS) entry which is preliminary data.</text>
</comment>
<keyword evidence="3" id="KW-1185">Reference proteome</keyword>
<dbReference type="InterPro" id="IPR017518">
    <property type="entry name" value="CHP03084"/>
</dbReference>
<dbReference type="NCBIfam" id="TIGR03083">
    <property type="entry name" value="maleylpyruvate isomerase family mycothiol-dependent enzyme"/>
    <property type="match status" value="1"/>
</dbReference>
<proteinExistence type="predicted"/>
<evidence type="ECO:0000313" key="3">
    <source>
        <dbReference type="Proteomes" id="UP000027190"/>
    </source>
</evidence>
<dbReference type="Gene3D" id="1.20.120.450">
    <property type="entry name" value="dinb family like domain"/>
    <property type="match status" value="1"/>
</dbReference>
<dbReference type="eggNOG" id="ENOG502Z7S3">
    <property type="taxonomic scope" value="Bacteria"/>
</dbReference>
<gene>
    <name evidence="2" type="ORF">HY30_10510</name>
</gene>
<sequence>MEQAQDFLDESKALHALVAPLDDAAFGQATAFKGWTINDVLRHLHYWNWMAWLQLNDEALLVAQMKEIARAGGMRPVEAAHVNGASGPALVARWMVQAERTADVFAMADPKARLKWAGPDMSARSSITARLMETWAHGQEVYDQLGVVRENADRIRNIVVLGINTFGWTFRNRKLDVPEPMPFVSLTTPSGEVWTYGEPSEAERIEGRADEFAQVVTQTRNIADTQLKVTGPVAMQWMGFAQCFAGAPENPPAPGVRHTMTPQQ</sequence>
<reference evidence="2 3" key="1">
    <citation type="journal article" date="2014" name="Antonie Van Leeuwenhoek">
        <title>Hyphomonas beringensis sp. nov. and Hyphomonas chukchiensis sp. nov., isolated from surface seawater of the Bering Sea and Chukchi Sea.</title>
        <authorList>
            <person name="Li C."/>
            <person name="Lai Q."/>
            <person name="Li G."/>
            <person name="Dong C."/>
            <person name="Wang J."/>
            <person name="Liao Y."/>
            <person name="Shao Z."/>
        </authorList>
    </citation>
    <scope>NUCLEOTIDE SEQUENCE [LARGE SCALE GENOMIC DNA]</scope>
    <source>
        <strain evidence="2 3">BH-BN04-4</strain>
    </source>
</reference>
<dbReference type="Pfam" id="PF11716">
    <property type="entry name" value="MDMPI_N"/>
    <property type="match status" value="1"/>
</dbReference>
<dbReference type="OrthoDB" id="113180at2"/>
<dbReference type="PATRIC" id="fig|1280947.3.peg.3555"/>
<evidence type="ECO:0000259" key="1">
    <source>
        <dbReference type="Pfam" id="PF11716"/>
    </source>
</evidence>
<dbReference type="InterPro" id="IPR017517">
    <property type="entry name" value="Maleyloyr_isom"/>
</dbReference>
<dbReference type="NCBIfam" id="TIGR03084">
    <property type="entry name" value="TIGR03084 family metal-binding protein"/>
    <property type="match status" value="1"/>
</dbReference>
<feature type="domain" description="Mycothiol-dependent maleylpyruvate isomerase metal-binding" evidence="1">
    <location>
        <begin position="9"/>
        <end position="141"/>
    </location>
</feature>
<name>A0A062U857_9PROT</name>
<dbReference type="InterPro" id="IPR024344">
    <property type="entry name" value="MDMPI_metal-binding"/>
</dbReference>
<dbReference type="GO" id="GO:0046872">
    <property type="term" value="F:metal ion binding"/>
    <property type="evidence" value="ECO:0007669"/>
    <property type="project" value="InterPro"/>
</dbReference>
<accession>A0A062U857</accession>